<dbReference type="PROSITE" id="PS50931">
    <property type="entry name" value="HTH_LYSR"/>
    <property type="match status" value="2"/>
</dbReference>
<dbReference type="InterPro" id="IPR036390">
    <property type="entry name" value="WH_DNA-bd_sf"/>
</dbReference>
<proteinExistence type="inferred from homology"/>
<keyword evidence="7" id="KW-1185">Reference proteome</keyword>
<evidence type="ECO:0000256" key="3">
    <source>
        <dbReference type="ARBA" id="ARBA00023125"/>
    </source>
</evidence>
<dbReference type="Pfam" id="PF03466">
    <property type="entry name" value="LysR_substrate"/>
    <property type="match status" value="1"/>
</dbReference>
<name>A0ABW3C3M9_SPHXN</name>
<dbReference type="EMBL" id="JBHTIK010000005">
    <property type="protein sequence ID" value="MFD0848727.1"/>
    <property type="molecule type" value="Genomic_DNA"/>
</dbReference>
<feature type="domain" description="HTH lysR-type" evidence="5">
    <location>
        <begin position="85"/>
        <end position="142"/>
    </location>
</feature>
<dbReference type="Pfam" id="PF00126">
    <property type="entry name" value="HTH_1"/>
    <property type="match status" value="2"/>
</dbReference>
<dbReference type="Proteomes" id="UP001597124">
    <property type="component" value="Unassembled WGS sequence"/>
</dbReference>
<keyword evidence="3" id="KW-0238">DNA-binding</keyword>
<comment type="similarity">
    <text evidence="1">Belongs to the LysR transcriptional regulatory family.</text>
</comment>
<evidence type="ECO:0000256" key="2">
    <source>
        <dbReference type="ARBA" id="ARBA00023015"/>
    </source>
</evidence>
<evidence type="ECO:0000313" key="7">
    <source>
        <dbReference type="Proteomes" id="UP001597124"/>
    </source>
</evidence>
<dbReference type="InterPro" id="IPR036388">
    <property type="entry name" value="WH-like_DNA-bd_sf"/>
</dbReference>
<comment type="caution">
    <text evidence="6">The sequence shown here is derived from an EMBL/GenBank/DDBJ whole genome shotgun (WGS) entry which is preliminary data.</text>
</comment>
<dbReference type="SUPFAM" id="SSF53850">
    <property type="entry name" value="Periplasmic binding protein-like II"/>
    <property type="match status" value="1"/>
</dbReference>
<dbReference type="PRINTS" id="PR00039">
    <property type="entry name" value="HTHLYSR"/>
</dbReference>
<evidence type="ECO:0000256" key="1">
    <source>
        <dbReference type="ARBA" id="ARBA00009437"/>
    </source>
</evidence>
<dbReference type="Gene3D" id="1.10.10.10">
    <property type="entry name" value="Winged helix-like DNA-binding domain superfamily/Winged helix DNA-binding domain"/>
    <property type="match status" value="2"/>
</dbReference>
<keyword evidence="2" id="KW-0805">Transcription regulation</keyword>
<protein>
    <submittedName>
        <fullName evidence="6">LysR family transcriptional regulator</fullName>
    </submittedName>
</protein>
<evidence type="ECO:0000259" key="5">
    <source>
        <dbReference type="PROSITE" id="PS50931"/>
    </source>
</evidence>
<dbReference type="InterPro" id="IPR005119">
    <property type="entry name" value="LysR_subst-bd"/>
</dbReference>
<organism evidence="6 7">
    <name type="scientific">Sphingosinicella xenopeptidilytica</name>
    <dbReference type="NCBI Taxonomy" id="364098"/>
    <lineage>
        <taxon>Bacteria</taxon>
        <taxon>Pseudomonadati</taxon>
        <taxon>Pseudomonadota</taxon>
        <taxon>Alphaproteobacteria</taxon>
        <taxon>Sphingomonadales</taxon>
        <taxon>Sphingosinicellaceae</taxon>
        <taxon>Sphingosinicella</taxon>
    </lineage>
</organism>
<reference evidence="7" key="1">
    <citation type="journal article" date="2019" name="Int. J. Syst. Evol. Microbiol.">
        <title>The Global Catalogue of Microorganisms (GCM) 10K type strain sequencing project: providing services to taxonomists for standard genome sequencing and annotation.</title>
        <authorList>
            <consortium name="The Broad Institute Genomics Platform"/>
            <consortium name="The Broad Institute Genome Sequencing Center for Infectious Disease"/>
            <person name="Wu L."/>
            <person name="Ma J."/>
        </authorList>
    </citation>
    <scope>NUCLEOTIDE SEQUENCE [LARGE SCALE GENOMIC DNA]</scope>
    <source>
        <strain evidence="7">CCUG 52537</strain>
    </source>
</reference>
<feature type="domain" description="HTH lysR-type" evidence="5">
    <location>
        <begin position="6"/>
        <end position="63"/>
    </location>
</feature>
<dbReference type="PANTHER" id="PTHR30126">
    <property type="entry name" value="HTH-TYPE TRANSCRIPTIONAL REGULATOR"/>
    <property type="match status" value="1"/>
</dbReference>
<gene>
    <name evidence="6" type="ORF">ACFQ00_10375</name>
</gene>
<dbReference type="Gene3D" id="3.40.190.290">
    <property type="match status" value="1"/>
</dbReference>
<evidence type="ECO:0000256" key="4">
    <source>
        <dbReference type="ARBA" id="ARBA00023163"/>
    </source>
</evidence>
<dbReference type="RefSeq" id="WP_381489991.1">
    <property type="nucleotide sequence ID" value="NZ_JBHTIK010000005.1"/>
</dbReference>
<keyword evidence="4" id="KW-0804">Transcription</keyword>
<dbReference type="SUPFAM" id="SSF46785">
    <property type="entry name" value="Winged helix' DNA-binding domain"/>
    <property type="match status" value="2"/>
</dbReference>
<accession>A0ABW3C3M9</accession>
<dbReference type="PANTHER" id="PTHR30126:SF98">
    <property type="entry name" value="HTH-TYPE TRANSCRIPTIONAL ACTIVATOR BAUR"/>
    <property type="match status" value="1"/>
</dbReference>
<dbReference type="InterPro" id="IPR000847">
    <property type="entry name" value="LysR_HTH_N"/>
</dbReference>
<sequence length="383" mass="41004">MRYWDFNLRHLRAHAIVARAGSISAAARIIGLTQPAITEALARLEDRLGLALFDRIPSGMLPTEAGQLLAARADAALAHIGSPRVTMAQFRALLAVAEGGSYAGASLATGLAEPSLHRAVHDLSVALRRTLVERRGRSVVLTAGGKRTVRAFRLARAELAAALSELGTLRGRESGRIAIGAMPLSRARLLPGAITAFHRTHPGITAAIVEGSHAELIEPLRDGELDLLVGALRTPEAGGDVVQQPLFDDHPIVVSRADHPLTKAKRPDIAALARYPWTIAAPGTPLRAQWEKMFADAGVAVPEVPVECGSVMTIRQILLESDFLTLLSRDQVSVELEAGWLVKLCDTPPGLKRTIGITTRTGWRPTAAQQAFLEALRNCAETL</sequence>
<evidence type="ECO:0000313" key="6">
    <source>
        <dbReference type="EMBL" id="MFD0848727.1"/>
    </source>
</evidence>